<dbReference type="GO" id="GO:0005829">
    <property type="term" value="C:cytosol"/>
    <property type="evidence" value="ECO:0007669"/>
    <property type="project" value="TreeGrafter"/>
</dbReference>
<evidence type="ECO:0000256" key="7">
    <source>
        <dbReference type="ARBA" id="ARBA00022777"/>
    </source>
</evidence>
<dbReference type="InterPro" id="IPR015824">
    <property type="entry name" value="Phosphoglycerate_kinase_N"/>
</dbReference>
<dbReference type="GO" id="GO:0006094">
    <property type="term" value="P:gluconeogenesis"/>
    <property type="evidence" value="ECO:0007669"/>
    <property type="project" value="TreeGrafter"/>
</dbReference>
<gene>
    <name evidence="10" type="primary">pgk</name>
    <name evidence="10" type="ORF">E0D97_12940</name>
</gene>
<dbReference type="PANTHER" id="PTHR11406">
    <property type="entry name" value="PHOSPHOGLYCERATE KINASE"/>
    <property type="match status" value="1"/>
</dbReference>
<dbReference type="GO" id="GO:0004618">
    <property type="term" value="F:phosphoglycerate kinase activity"/>
    <property type="evidence" value="ECO:0007669"/>
    <property type="project" value="UniProtKB-EC"/>
</dbReference>
<evidence type="ECO:0000256" key="4">
    <source>
        <dbReference type="ARBA" id="ARBA00013061"/>
    </source>
</evidence>
<dbReference type="RefSeq" id="WP_131569587.1">
    <property type="nucleotide sequence ID" value="NZ_JAINFK010000006.1"/>
</dbReference>
<accession>A0A4V2MNL8</accession>
<dbReference type="AlphaFoldDB" id="A0A4V2MNL8"/>
<evidence type="ECO:0000256" key="3">
    <source>
        <dbReference type="ARBA" id="ARBA00011245"/>
    </source>
</evidence>
<dbReference type="GO" id="GO:0005524">
    <property type="term" value="F:ATP binding"/>
    <property type="evidence" value="ECO:0007669"/>
    <property type="project" value="UniProtKB-KW"/>
</dbReference>
<dbReference type="Gene3D" id="3.40.50.1260">
    <property type="entry name" value="Phosphoglycerate kinase, N-terminal domain"/>
    <property type="match status" value="1"/>
</dbReference>
<keyword evidence="7 9" id="KW-0418">Kinase</keyword>
<dbReference type="Proteomes" id="UP000291301">
    <property type="component" value="Unassembled WGS sequence"/>
</dbReference>
<evidence type="ECO:0000313" key="11">
    <source>
        <dbReference type="Proteomes" id="UP000291301"/>
    </source>
</evidence>
<evidence type="ECO:0000256" key="2">
    <source>
        <dbReference type="ARBA" id="ARBA00008982"/>
    </source>
</evidence>
<dbReference type="PRINTS" id="PR00477">
    <property type="entry name" value="PHGLYCKINASE"/>
</dbReference>
<dbReference type="PANTHER" id="PTHR11406:SF23">
    <property type="entry name" value="PHOSPHOGLYCERATE KINASE 1, CHLOROPLASTIC-RELATED"/>
    <property type="match status" value="1"/>
</dbReference>
<dbReference type="GO" id="GO:0043531">
    <property type="term" value="F:ADP binding"/>
    <property type="evidence" value="ECO:0007669"/>
    <property type="project" value="TreeGrafter"/>
</dbReference>
<comment type="similarity">
    <text evidence="2 9">Belongs to the phosphoglycerate kinase family.</text>
</comment>
<keyword evidence="8" id="KW-0067">ATP-binding</keyword>
<dbReference type="InterPro" id="IPR036043">
    <property type="entry name" value="Phosphoglycerate_kinase_sf"/>
</dbReference>
<keyword evidence="11" id="KW-1185">Reference proteome</keyword>
<evidence type="ECO:0000256" key="8">
    <source>
        <dbReference type="ARBA" id="ARBA00022840"/>
    </source>
</evidence>
<dbReference type="EC" id="2.7.2.3" evidence="4 9"/>
<organism evidence="10 11">
    <name type="scientific">Oricola cellulosilytica</name>
    <dbReference type="NCBI Taxonomy" id="1429082"/>
    <lineage>
        <taxon>Bacteria</taxon>
        <taxon>Pseudomonadati</taxon>
        <taxon>Pseudomonadota</taxon>
        <taxon>Alphaproteobacteria</taxon>
        <taxon>Hyphomicrobiales</taxon>
        <taxon>Ahrensiaceae</taxon>
        <taxon>Oricola</taxon>
    </lineage>
</organism>
<proteinExistence type="inferred from homology"/>
<evidence type="ECO:0000256" key="6">
    <source>
        <dbReference type="ARBA" id="ARBA00022741"/>
    </source>
</evidence>
<name>A0A4V2MNL8_9HYPH</name>
<sequence length="159" mass="16496">MNVSGTLDGKTVIVRADLVGGLTPEFGRYLAGLATSGARVAVLAGYGSPQGDFNAALSLRRFVKPLKEASGVPVRFVAECVGGGAEAGLADTPFGTIALLENVRFHPDERRLSRAFAIRLSALGDYFSAPGELPEPAAAWIGELAAMLPAPETNLTEPA</sequence>
<dbReference type="Pfam" id="PF00162">
    <property type="entry name" value="PGK"/>
    <property type="match status" value="1"/>
</dbReference>
<reference evidence="10 11" key="1">
    <citation type="journal article" date="2015" name="Antonie Van Leeuwenhoek">
        <title>Oricola cellulosilytica gen. nov., sp. nov., a cellulose-degrading bacterium of the family Phyllobacteriaceae isolated from surface seashore water, and emended descriptions of Mesorhizobium loti and Phyllobacterium myrsinacearum.</title>
        <authorList>
            <person name="Hameed A."/>
            <person name="Shahina M."/>
            <person name="Lai W.A."/>
            <person name="Lin S.Y."/>
            <person name="Young L.S."/>
            <person name="Liu Y.C."/>
            <person name="Hsu Y.H."/>
            <person name="Young C.C."/>
        </authorList>
    </citation>
    <scope>NUCLEOTIDE SEQUENCE [LARGE SCALE GENOMIC DNA]</scope>
    <source>
        <strain evidence="10 11">KCTC 52183</strain>
    </source>
</reference>
<keyword evidence="6" id="KW-0547">Nucleotide-binding</keyword>
<evidence type="ECO:0000313" key="10">
    <source>
        <dbReference type="EMBL" id="TCD13389.1"/>
    </source>
</evidence>
<comment type="catalytic activity">
    <reaction evidence="1 9">
        <text>(2R)-3-phosphoglycerate + ATP = (2R)-3-phospho-glyceroyl phosphate + ADP</text>
        <dbReference type="Rhea" id="RHEA:14801"/>
        <dbReference type="ChEBI" id="CHEBI:30616"/>
        <dbReference type="ChEBI" id="CHEBI:57604"/>
        <dbReference type="ChEBI" id="CHEBI:58272"/>
        <dbReference type="ChEBI" id="CHEBI:456216"/>
        <dbReference type="EC" id="2.7.2.3"/>
    </reaction>
</comment>
<protein>
    <recommendedName>
        <fullName evidence="4 9">Phosphoglycerate kinase</fullName>
        <ecNumber evidence="4 9">2.7.2.3</ecNumber>
    </recommendedName>
</protein>
<dbReference type="GO" id="GO:0006096">
    <property type="term" value="P:glycolytic process"/>
    <property type="evidence" value="ECO:0007669"/>
    <property type="project" value="InterPro"/>
</dbReference>
<comment type="subunit">
    <text evidence="3">Monomer.</text>
</comment>
<dbReference type="EMBL" id="SJST01000005">
    <property type="protein sequence ID" value="TCD13389.1"/>
    <property type="molecule type" value="Genomic_DNA"/>
</dbReference>
<evidence type="ECO:0000256" key="9">
    <source>
        <dbReference type="RuleBase" id="RU000532"/>
    </source>
</evidence>
<evidence type="ECO:0000256" key="1">
    <source>
        <dbReference type="ARBA" id="ARBA00000642"/>
    </source>
</evidence>
<dbReference type="InterPro" id="IPR001576">
    <property type="entry name" value="Phosphoglycerate_kinase"/>
</dbReference>
<dbReference type="SUPFAM" id="SSF53748">
    <property type="entry name" value="Phosphoglycerate kinase"/>
    <property type="match status" value="1"/>
</dbReference>
<keyword evidence="5 9" id="KW-0808">Transferase</keyword>
<dbReference type="OrthoDB" id="8114203at2"/>
<evidence type="ECO:0000256" key="5">
    <source>
        <dbReference type="ARBA" id="ARBA00022679"/>
    </source>
</evidence>
<comment type="caution">
    <text evidence="10">The sequence shown here is derived from an EMBL/GenBank/DDBJ whole genome shotgun (WGS) entry which is preliminary data.</text>
</comment>